<dbReference type="PIRSF" id="PIRSF006066">
    <property type="entry name" value="HI0050"/>
    <property type="match status" value="1"/>
</dbReference>
<comment type="caution">
    <text evidence="9">The sequence shown here is derived from an EMBL/GenBank/DDBJ whole genome shotgun (WGS) entry which is preliminary data.</text>
</comment>
<feature type="transmembrane region" description="Helical" evidence="7">
    <location>
        <begin position="241"/>
        <end position="257"/>
    </location>
</feature>
<evidence type="ECO:0000313" key="9">
    <source>
        <dbReference type="EMBL" id="MEQ2563903.1"/>
    </source>
</evidence>
<evidence type="ECO:0000256" key="4">
    <source>
        <dbReference type="ARBA" id="ARBA00022692"/>
    </source>
</evidence>
<feature type="transmembrane region" description="Helical" evidence="7">
    <location>
        <begin position="313"/>
        <end position="346"/>
    </location>
</feature>
<keyword evidence="3" id="KW-0997">Cell inner membrane</keyword>
<evidence type="ECO:0000256" key="2">
    <source>
        <dbReference type="ARBA" id="ARBA00022475"/>
    </source>
</evidence>
<name>A0ABV1HPI9_9FIRM</name>
<feature type="transmembrane region" description="Helical" evidence="7">
    <location>
        <begin position="397"/>
        <end position="424"/>
    </location>
</feature>
<dbReference type="PANTHER" id="PTHR33362">
    <property type="entry name" value="SIALIC ACID TRAP TRANSPORTER PERMEASE PROTEIN SIAT-RELATED"/>
    <property type="match status" value="1"/>
</dbReference>
<feature type="transmembrane region" description="Helical" evidence="7">
    <location>
        <begin position="174"/>
        <end position="193"/>
    </location>
</feature>
<feature type="transmembrane region" description="Helical" evidence="7">
    <location>
        <begin position="54"/>
        <end position="75"/>
    </location>
</feature>
<proteinExistence type="predicted"/>
<feature type="transmembrane region" description="Helical" evidence="7">
    <location>
        <begin position="358"/>
        <end position="377"/>
    </location>
</feature>
<dbReference type="RefSeq" id="WP_349229979.1">
    <property type="nucleotide sequence ID" value="NZ_JBBMFJ010000027.1"/>
</dbReference>
<keyword evidence="4 7" id="KW-0812">Transmembrane</keyword>
<organism evidence="9 10">
    <name type="scientific">Ventrimonas faecis</name>
    <dbReference type="NCBI Taxonomy" id="3133170"/>
    <lineage>
        <taxon>Bacteria</taxon>
        <taxon>Bacillati</taxon>
        <taxon>Bacillota</taxon>
        <taxon>Clostridia</taxon>
        <taxon>Lachnospirales</taxon>
        <taxon>Lachnospiraceae</taxon>
        <taxon>Ventrimonas</taxon>
    </lineage>
</organism>
<keyword evidence="10" id="KW-1185">Reference proteome</keyword>
<sequence>MSYVIFFGTMFLMLLIGVPIGIALAGSMVCLLLVDPVTSMTFVTQAMYTSVGNFTLLALPFFMIAGSIMATGGISKRLINVANCVVGNTTGGLGMAAIFACMLFGAISGSAPATVSAIGGIMIPQMIRAGYDKYYATGLCAVAGGLGVIVPPSYPMVVFGVTNNCSISDLFLAGWGPAILVGALLMAVNYLYSKKHGYEGTGQKFNFKYFIKELWGAKLALLMPVIILGGIYSGAFTATEAAVVAVVYGIFVGKFIYKELSFSEIWDMYKVNIPSIGGMMFVFAPAGGLGAVFSMMGVTKAIQAGFLSVSDNFYVIMILIFILLFFVGMFVQTTPAIVIFSPILLPIVTSFGMDPIQFGLVMTLSLAIAFVTPPVAANLFVATSMTGLGMVPIVRNAIPFIVVLFIAMVMVAFIPAISMGLLALL</sequence>
<reference evidence="9 10" key="1">
    <citation type="submission" date="2024-03" db="EMBL/GenBank/DDBJ databases">
        <title>Human intestinal bacterial collection.</title>
        <authorList>
            <person name="Pauvert C."/>
            <person name="Hitch T.C.A."/>
            <person name="Clavel T."/>
        </authorList>
    </citation>
    <scope>NUCLEOTIDE SEQUENCE [LARGE SCALE GENOMIC DNA]</scope>
    <source>
        <strain evidence="9 10">CLA-AP-H27</strain>
    </source>
</reference>
<evidence type="ECO:0000256" key="7">
    <source>
        <dbReference type="SAM" id="Phobius"/>
    </source>
</evidence>
<dbReference type="NCBIfam" id="TIGR00786">
    <property type="entry name" value="dctM"/>
    <property type="match status" value="1"/>
</dbReference>
<feature type="transmembrane region" description="Helical" evidence="7">
    <location>
        <begin position="269"/>
        <end position="293"/>
    </location>
</feature>
<gene>
    <name evidence="9" type="ORF">WMO41_12145</name>
</gene>
<keyword evidence="6 7" id="KW-0472">Membrane</keyword>
<evidence type="ECO:0000256" key="5">
    <source>
        <dbReference type="ARBA" id="ARBA00022989"/>
    </source>
</evidence>
<accession>A0ABV1HPI9</accession>
<evidence type="ECO:0000256" key="1">
    <source>
        <dbReference type="ARBA" id="ARBA00004429"/>
    </source>
</evidence>
<feature type="transmembrane region" description="Helical" evidence="7">
    <location>
        <begin position="214"/>
        <end position="235"/>
    </location>
</feature>
<keyword evidence="2" id="KW-1003">Cell membrane</keyword>
<feature type="transmembrane region" description="Helical" evidence="7">
    <location>
        <begin position="134"/>
        <end position="154"/>
    </location>
</feature>
<feature type="transmembrane region" description="Helical" evidence="7">
    <location>
        <begin position="95"/>
        <end position="122"/>
    </location>
</feature>
<dbReference type="PANTHER" id="PTHR33362:SF2">
    <property type="entry name" value="TRAP TRANSPORTER LARGE PERMEASE PROTEIN"/>
    <property type="match status" value="1"/>
</dbReference>
<feature type="domain" description="TRAP C4-dicarboxylate transport system permease DctM subunit" evidence="8">
    <location>
        <begin position="7"/>
        <end position="417"/>
    </location>
</feature>
<evidence type="ECO:0000256" key="6">
    <source>
        <dbReference type="ARBA" id="ARBA00023136"/>
    </source>
</evidence>
<dbReference type="Proteomes" id="UP001437460">
    <property type="component" value="Unassembled WGS sequence"/>
</dbReference>
<evidence type="ECO:0000259" key="8">
    <source>
        <dbReference type="Pfam" id="PF06808"/>
    </source>
</evidence>
<keyword evidence="5 7" id="KW-1133">Transmembrane helix</keyword>
<dbReference type="EMBL" id="JBBMFJ010000027">
    <property type="protein sequence ID" value="MEQ2563903.1"/>
    <property type="molecule type" value="Genomic_DNA"/>
</dbReference>
<dbReference type="Pfam" id="PF06808">
    <property type="entry name" value="DctM"/>
    <property type="match status" value="1"/>
</dbReference>
<dbReference type="InterPro" id="IPR004681">
    <property type="entry name" value="TRAP_DctM"/>
</dbReference>
<feature type="transmembrane region" description="Helical" evidence="7">
    <location>
        <begin position="6"/>
        <end position="34"/>
    </location>
</feature>
<dbReference type="InterPro" id="IPR010656">
    <property type="entry name" value="DctM"/>
</dbReference>
<protein>
    <submittedName>
        <fullName evidence="9">TRAP transporter large permease</fullName>
    </submittedName>
</protein>
<comment type="subcellular location">
    <subcellularLocation>
        <location evidence="1">Cell inner membrane</location>
        <topology evidence="1">Multi-pass membrane protein</topology>
    </subcellularLocation>
</comment>
<evidence type="ECO:0000313" key="10">
    <source>
        <dbReference type="Proteomes" id="UP001437460"/>
    </source>
</evidence>
<evidence type="ECO:0000256" key="3">
    <source>
        <dbReference type="ARBA" id="ARBA00022519"/>
    </source>
</evidence>